<dbReference type="PANTHER" id="PTHR38602">
    <property type="entry name" value="INNER MEMBRANE PROTEIN-RELATED"/>
    <property type="match status" value="1"/>
</dbReference>
<keyword evidence="1" id="KW-1133">Transmembrane helix</keyword>
<keyword evidence="1" id="KW-0812">Transmembrane</keyword>
<reference evidence="3" key="1">
    <citation type="journal article" date="2019" name="Int. J. Syst. Evol. Microbiol.">
        <title>The Global Catalogue of Microorganisms (GCM) 10K type strain sequencing project: providing services to taxonomists for standard genome sequencing and annotation.</title>
        <authorList>
            <consortium name="The Broad Institute Genomics Platform"/>
            <consortium name="The Broad Institute Genome Sequencing Center for Infectious Disease"/>
            <person name="Wu L."/>
            <person name="Ma J."/>
        </authorList>
    </citation>
    <scope>NUCLEOTIDE SEQUENCE [LARGE SCALE GENOMIC DNA]</scope>
    <source>
        <strain evidence="3">KCTC 52438</strain>
    </source>
</reference>
<feature type="transmembrane region" description="Helical" evidence="1">
    <location>
        <begin position="48"/>
        <end position="64"/>
    </location>
</feature>
<sequence length="65" mass="7415">MSDEFLHSLLAGFCLMLVFEGILPFLVPQQWRETISRIAQMDDQSIRKIGLCSMITGIVLLYILV</sequence>
<organism evidence="2 3">
    <name type="scientific">Litoribrevibacter euphylliae</name>
    <dbReference type="NCBI Taxonomy" id="1834034"/>
    <lineage>
        <taxon>Bacteria</taxon>
        <taxon>Pseudomonadati</taxon>
        <taxon>Pseudomonadota</taxon>
        <taxon>Gammaproteobacteria</taxon>
        <taxon>Oceanospirillales</taxon>
        <taxon>Oceanospirillaceae</taxon>
        <taxon>Litoribrevibacter</taxon>
    </lineage>
</organism>
<dbReference type="InterPro" id="IPR019201">
    <property type="entry name" value="DUF2065"/>
</dbReference>
<comment type="caution">
    <text evidence="2">The sequence shown here is derived from an EMBL/GenBank/DDBJ whole genome shotgun (WGS) entry which is preliminary data.</text>
</comment>
<accession>A0ABV7HGT6</accession>
<evidence type="ECO:0000313" key="3">
    <source>
        <dbReference type="Proteomes" id="UP001595476"/>
    </source>
</evidence>
<proteinExistence type="predicted"/>
<dbReference type="PANTHER" id="PTHR38602:SF1">
    <property type="entry name" value="INNER MEMBRANE PROTEIN"/>
    <property type="match status" value="1"/>
</dbReference>
<protein>
    <submittedName>
        <fullName evidence="2">DUF2065 domain-containing protein</fullName>
    </submittedName>
</protein>
<evidence type="ECO:0000256" key="1">
    <source>
        <dbReference type="SAM" id="Phobius"/>
    </source>
</evidence>
<dbReference type="RefSeq" id="WP_386721609.1">
    <property type="nucleotide sequence ID" value="NZ_JBHRSZ010000005.1"/>
</dbReference>
<dbReference type="EMBL" id="JBHRSZ010000005">
    <property type="protein sequence ID" value="MFC3151944.1"/>
    <property type="molecule type" value="Genomic_DNA"/>
</dbReference>
<feature type="transmembrane region" description="Helical" evidence="1">
    <location>
        <begin position="6"/>
        <end position="27"/>
    </location>
</feature>
<gene>
    <name evidence="2" type="ORF">ACFOEK_12960</name>
</gene>
<dbReference type="Pfam" id="PF09838">
    <property type="entry name" value="DUF2065"/>
    <property type="match status" value="1"/>
</dbReference>
<keyword evidence="3" id="KW-1185">Reference proteome</keyword>
<name>A0ABV7HGT6_9GAMM</name>
<keyword evidence="1" id="KW-0472">Membrane</keyword>
<dbReference type="Proteomes" id="UP001595476">
    <property type="component" value="Unassembled WGS sequence"/>
</dbReference>
<evidence type="ECO:0000313" key="2">
    <source>
        <dbReference type="EMBL" id="MFC3151944.1"/>
    </source>
</evidence>